<feature type="compositionally biased region" description="Low complexity" evidence="1">
    <location>
        <begin position="253"/>
        <end position="263"/>
    </location>
</feature>
<keyword evidence="3" id="KW-1185">Reference proteome</keyword>
<proteinExistence type="predicted"/>
<feature type="region of interest" description="Disordered" evidence="1">
    <location>
        <begin position="178"/>
        <end position="271"/>
    </location>
</feature>
<feature type="compositionally biased region" description="Polar residues" evidence="1">
    <location>
        <begin position="178"/>
        <end position="192"/>
    </location>
</feature>
<evidence type="ECO:0000313" key="3">
    <source>
        <dbReference type="Proteomes" id="UP001219567"/>
    </source>
</evidence>
<dbReference type="Gene3D" id="6.20.50.20">
    <property type="match status" value="1"/>
</dbReference>
<feature type="compositionally biased region" description="Basic and acidic residues" evidence="1">
    <location>
        <begin position="224"/>
        <end position="241"/>
    </location>
</feature>
<accession>A0AAJ5Z1N3</accession>
<sequence length="271" mass="30682">MSRREERSNVRRVLLEDQYARLAAAQGNWSLAQSYEREFADGVRYLIRYGLDTSLAPRRDVLWGSSGTSARVNQPRNIQRILPEWYVHASPICTSCSVPMIPGLTGRHRSHSASRTKLHYECRACGTLHKMEKAEKNCVPSIRSRRKDRSEILCGKHQLLSVPEREPDAKSLALHTASIPNHPTTTDPLSHPNQRDVNQKSAKAPQPLLEPMKQPRLSPPKQSPDQRRPPKSKPFSDREGLRALLQQQKKKQGSSSDTKQSTGLTDFLNQL</sequence>
<dbReference type="AlphaFoldDB" id="A0AAJ5Z1N3"/>
<evidence type="ECO:0000313" key="2">
    <source>
        <dbReference type="EMBL" id="WFD00660.1"/>
    </source>
</evidence>
<organism evidence="2 3">
    <name type="scientific">Malassezia yamatoensis</name>
    <dbReference type="NCBI Taxonomy" id="253288"/>
    <lineage>
        <taxon>Eukaryota</taxon>
        <taxon>Fungi</taxon>
        <taxon>Dikarya</taxon>
        <taxon>Basidiomycota</taxon>
        <taxon>Ustilaginomycotina</taxon>
        <taxon>Malasseziomycetes</taxon>
        <taxon>Malasseziales</taxon>
        <taxon>Malasseziaceae</taxon>
        <taxon>Malassezia</taxon>
    </lineage>
</organism>
<reference evidence="2 3" key="1">
    <citation type="submission" date="2023-03" db="EMBL/GenBank/DDBJ databases">
        <title>Mating type loci evolution in Malassezia.</title>
        <authorList>
            <person name="Coelho M.A."/>
        </authorList>
    </citation>
    <scope>NUCLEOTIDE SEQUENCE [LARGE SCALE GENOMIC DNA]</scope>
    <source>
        <strain evidence="2 3">CBS 9725</strain>
    </source>
</reference>
<evidence type="ECO:0000256" key="1">
    <source>
        <dbReference type="SAM" id="MobiDB-lite"/>
    </source>
</evidence>
<dbReference type="EMBL" id="CP119947">
    <property type="protein sequence ID" value="WFD00660.1"/>
    <property type="molecule type" value="Genomic_DNA"/>
</dbReference>
<gene>
    <name evidence="2" type="ORF">MYAM1_003411</name>
</gene>
<name>A0AAJ5Z1N3_9BASI</name>
<dbReference type="Proteomes" id="UP001219567">
    <property type="component" value="Chromosome 5"/>
</dbReference>
<protein>
    <submittedName>
        <fullName evidence="2">Uncharacterized protein</fullName>
    </submittedName>
</protein>